<dbReference type="AlphaFoldDB" id="A0A645A411"/>
<proteinExistence type="inferred from homology"/>
<dbReference type="GO" id="GO:0008199">
    <property type="term" value="F:ferric iron binding"/>
    <property type="evidence" value="ECO:0007669"/>
    <property type="project" value="InterPro"/>
</dbReference>
<dbReference type="PANTHER" id="PTHR42932">
    <property type="entry name" value="GENERAL STRESS PROTEIN 20U"/>
    <property type="match status" value="1"/>
</dbReference>
<evidence type="ECO:0000259" key="2">
    <source>
        <dbReference type="Pfam" id="PF00210"/>
    </source>
</evidence>
<dbReference type="EMBL" id="VSSQ01011880">
    <property type="protein sequence ID" value="MPM47925.1"/>
    <property type="molecule type" value="Genomic_DNA"/>
</dbReference>
<accession>A0A645A411</accession>
<dbReference type="GO" id="GO:0016722">
    <property type="term" value="F:oxidoreductase activity, acting on metal ions"/>
    <property type="evidence" value="ECO:0007669"/>
    <property type="project" value="InterPro"/>
</dbReference>
<dbReference type="Gene3D" id="1.20.1260.10">
    <property type="match status" value="1"/>
</dbReference>
<dbReference type="PANTHER" id="PTHR42932:SF1">
    <property type="entry name" value="GENERAL STRESS PROTEIN 20U"/>
    <property type="match status" value="1"/>
</dbReference>
<gene>
    <name evidence="3" type="ORF">SDC9_94646</name>
</gene>
<protein>
    <recommendedName>
        <fullName evidence="2">Ferritin/DPS domain-containing protein</fullName>
    </recommendedName>
</protein>
<dbReference type="SUPFAM" id="SSF47240">
    <property type="entry name" value="Ferritin-like"/>
    <property type="match status" value="1"/>
</dbReference>
<dbReference type="PIRSF" id="PIRSF005900">
    <property type="entry name" value="Dps"/>
    <property type="match status" value="1"/>
</dbReference>
<dbReference type="InterPro" id="IPR009078">
    <property type="entry name" value="Ferritin-like_SF"/>
</dbReference>
<name>A0A645A411_9ZZZZ</name>
<sequence length="157" mass="18092">MKTLDYISVSSEGANLVSNELKQLLADLQIFYTNLRGFHWNIKGKQFFQLHSKFEEMYDDINEKADEIAERMLILGAKPDNRFSEYLKISKIKEVYDITEGKEAVKSILESLKHLISQESKILRIASDAGDESTVSIMSDYIKEQEKMVWMLTATLS</sequence>
<comment type="similarity">
    <text evidence="1">Belongs to the Dps family.</text>
</comment>
<evidence type="ECO:0000256" key="1">
    <source>
        <dbReference type="ARBA" id="ARBA00009497"/>
    </source>
</evidence>
<dbReference type="PROSITE" id="PS00818">
    <property type="entry name" value="DPS_1"/>
    <property type="match status" value="1"/>
</dbReference>
<dbReference type="InterPro" id="IPR023188">
    <property type="entry name" value="DPS_DNA-bd_CS"/>
</dbReference>
<dbReference type="PRINTS" id="PR01346">
    <property type="entry name" value="HELNAPAPROT"/>
</dbReference>
<dbReference type="InterPro" id="IPR008331">
    <property type="entry name" value="Ferritin_DPS_dom"/>
</dbReference>
<feature type="domain" description="Ferritin/DPS" evidence="2">
    <location>
        <begin position="20"/>
        <end position="156"/>
    </location>
</feature>
<evidence type="ECO:0000313" key="3">
    <source>
        <dbReference type="EMBL" id="MPM47925.1"/>
    </source>
</evidence>
<dbReference type="InterPro" id="IPR012347">
    <property type="entry name" value="Ferritin-like"/>
</dbReference>
<dbReference type="InterPro" id="IPR002177">
    <property type="entry name" value="DPS_DNA-bd"/>
</dbReference>
<comment type="caution">
    <text evidence="3">The sequence shown here is derived from an EMBL/GenBank/DDBJ whole genome shotgun (WGS) entry which is preliminary data.</text>
</comment>
<dbReference type="Pfam" id="PF00210">
    <property type="entry name" value="Ferritin"/>
    <property type="match status" value="1"/>
</dbReference>
<dbReference type="CDD" id="cd01043">
    <property type="entry name" value="DPS"/>
    <property type="match status" value="1"/>
</dbReference>
<organism evidence="3">
    <name type="scientific">bioreactor metagenome</name>
    <dbReference type="NCBI Taxonomy" id="1076179"/>
    <lineage>
        <taxon>unclassified sequences</taxon>
        <taxon>metagenomes</taxon>
        <taxon>ecological metagenomes</taxon>
    </lineage>
</organism>
<reference evidence="3" key="1">
    <citation type="submission" date="2019-08" db="EMBL/GenBank/DDBJ databases">
        <authorList>
            <person name="Kucharzyk K."/>
            <person name="Murdoch R.W."/>
            <person name="Higgins S."/>
            <person name="Loffler F."/>
        </authorList>
    </citation>
    <scope>NUCLEOTIDE SEQUENCE</scope>
</reference>